<accession>A0ABY4ZCJ7</accession>
<evidence type="ECO:0000313" key="1">
    <source>
        <dbReference type="EMBL" id="USQ86681.1"/>
    </source>
</evidence>
<dbReference type="InterPro" id="IPR029056">
    <property type="entry name" value="Ribokinase-like"/>
</dbReference>
<gene>
    <name evidence="1" type="ORF">NFX46_25040</name>
</gene>
<dbReference type="Proteomes" id="UP001056374">
    <property type="component" value="Chromosome"/>
</dbReference>
<dbReference type="SUPFAM" id="SSF56507">
    <property type="entry name" value="Methionine synthase activation domain-like"/>
    <property type="match status" value="1"/>
</dbReference>
<protein>
    <submittedName>
        <fullName evidence="1">Uncharacterized protein</fullName>
    </submittedName>
</protein>
<organism evidence="1 2">
    <name type="scientific">Streptomyces phaeoluteigriseus</name>
    <dbReference type="NCBI Taxonomy" id="114686"/>
    <lineage>
        <taxon>Bacteria</taxon>
        <taxon>Bacillati</taxon>
        <taxon>Actinomycetota</taxon>
        <taxon>Actinomycetes</taxon>
        <taxon>Kitasatosporales</taxon>
        <taxon>Streptomycetaceae</taxon>
        <taxon>Streptomyces</taxon>
        <taxon>Streptomyces aurantiacus group</taxon>
    </lineage>
</organism>
<dbReference type="InterPro" id="IPR037010">
    <property type="entry name" value="VitB12-dep_Met_synth_activ_sf"/>
</dbReference>
<sequence length="144" mass="15587">MRTAVTGSLATDRPMVTPGRFAERLLPDQPAHVAHSFSVDRLDVRRGGAAADDETTLLRGQWGLTEEPVETGGRPRLRGLPDSLRTENLLEAAVVHGCLQRVSQDDDPVVLDEAGLGRTRFALPRRRRGRGLCPAGCFHAGGRA</sequence>
<reference evidence="1" key="1">
    <citation type="submission" date="2022-06" db="EMBL/GenBank/DDBJ databases">
        <title>Complete genome sequence of soil microorganisms Streptomyces sp. Qhu-M197 isolated from Alpine meadows habitats on the Tibetan Plateau.</title>
        <authorList>
            <person name="Zhang B."/>
            <person name="Xiang X."/>
            <person name="Fan J."/>
        </authorList>
    </citation>
    <scope>NUCLEOTIDE SEQUENCE</scope>
    <source>
        <strain evidence="1">Qhu-M197</strain>
    </source>
</reference>
<name>A0ABY4ZCJ7_9ACTN</name>
<evidence type="ECO:0000313" key="2">
    <source>
        <dbReference type="Proteomes" id="UP001056374"/>
    </source>
</evidence>
<dbReference type="Gene3D" id="3.40.1190.20">
    <property type="match status" value="1"/>
</dbReference>
<dbReference type="EMBL" id="CP099468">
    <property type="protein sequence ID" value="USQ86681.1"/>
    <property type="molecule type" value="Genomic_DNA"/>
</dbReference>
<proteinExistence type="predicted"/>
<dbReference type="RefSeq" id="WP_252552407.1">
    <property type="nucleotide sequence ID" value="NZ_CP099468.1"/>
</dbReference>
<keyword evidence="2" id="KW-1185">Reference proteome</keyword>